<protein>
    <submittedName>
        <fullName evidence="2">Uncharacterized protein</fullName>
    </submittedName>
</protein>
<reference evidence="2 3" key="1">
    <citation type="submission" date="2018-11" db="EMBL/GenBank/DDBJ databases">
        <authorList>
            <person name="Criscuolo A."/>
        </authorList>
    </citation>
    <scope>NUCLEOTIDE SEQUENCE [LARGE SCALE GENOMIC DNA]</scope>
    <source>
        <strain evidence="2">ATB-66</strain>
    </source>
</reference>
<feature type="region of interest" description="Disordered" evidence="1">
    <location>
        <begin position="27"/>
        <end position="83"/>
    </location>
</feature>
<evidence type="ECO:0000313" key="3">
    <source>
        <dbReference type="Proteomes" id="UP000270468"/>
    </source>
</evidence>
<evidence type="ECO:0000313" key="2">
    <source>
        <dbReference type="EMBL" id="VDC19368.1"/>
    </source>
</evidence>
<proteinExistence type="predicted"/>
<dbReference type="EMBL" id="UXAV01000017">
    <property type="protein sequence ID" value="VDC19368.1"/>
    <property type="molecule type" value="Genomic_DNA"/>
</dbReference>
<accession>A0A3P5WVI7</accession>
<dbReference type="Proteomes" id="UP000270468">
    <property type="component" value="Unassembled WGS sequence"/>
</dbReference>
<organism evidence="2 3">
    <name type="scientific">Filibacter tadaridae</name>
    <dbReference type="NCBI Taxonomy" id="2483811"/>
    <lineage>
        <taxon>Bacteria</taxon>
        <taxon>Bacillati</taxon>
        <taxon>Bacillota</taxon>
        <taxon>Bacilli</taxon>
        <taxon>Bacillales</taxon>
        <taxon>Caryophanaceae</taxon>
        <taxon>Filibacter</taxon>
    </lineage>
</organism>
<name>A0A3P5WVI7_9BACL</name>
<sequence length="83" mass="9193">MFATLGKTSQGPGETLQRFRATRALKASTEAINPPTRALKASTEAINPPTRALKATNKTSRSPINPHKRKNHPSMVDGRFFRY</sequence>
<dbReference type="AlphaFoldDB" id="A0A3P5WVI7"/>
<evidence type="ECO:0000256" key="1">
    <source>
        <dbReference type="SAM" id="MobiDB-lite"/>
    </source>
</evidence>
<keyword evidence="3" id="KW-1185">Reference proteome</keyword>
<gene>
    <name evidence="2" type="ORF">FILTAD_00305</name>
</gene>